<sequence length="431" mass="48794">MKKIVLSSVAVVCLMLQMPFVYAQKSLGPVKVEVRMVDSSYQLIRDGKPYFVKGAGGSAYLDRVAAYGGNSIRTWSTTNARQVLDSAQKHGLTVLMGLRMTPERHNFNYDDPAAVKKQFERVKGEVLKYKDHPALLAWGIGNELNLQYKNPRVWNAVNEVAQMIHQVDPNHPATTVLAGINKKEVDYIKVQCPDIDLLCINTYGGLATLPRQIRLVGWTGAYLVTEWGPTGHWESFQTEWKMPIEETSSEKAAVYKSRYEYSVERDKNKCLGSYVFLWGQKQERTPTWYGLFTEKGEESEVVDVMQFLWSAKWPANKAPHIYSFQLDQRKVTSSIYVKPGKSYPVLATVTDPDNDQLTYRYELLTEPTKVGEGGDFEERPKPVENSFANNSSKGSITLKAPEKEGAYRLFVYVTDGHNNVATANIPFYVKK</sequence>
<reference evidence="4" key="1">
    <citation type="submission" date="2020-02" db="EMBL/GenBank/DDBJ databases">
        <authorList>
            <person name="Meier V. D."/>
        </authorList>
    </citation>
    <scope>NUCLEOTIDE SEQUENCE</scope>
    <source>
        <strain evidence="4">AVDCRST_MAG95</strain>
    </source>
</reference>
<evidence type="ECO:0000259" key="3">
    <source>
        <dbReference type="Pfam" id="PF02836"/>
    </source>
</evidence>
<gene>
    <name evidence="4" type="ORF">AVDCRST_MAG95-3596</name>
</gene>
<evidence type="ECO:0000256" key="1">
    <source>
        <dbReference type="SAM" id="MobiDB-lite"/>
    </source>
</evidence>
<feature type="compositionally biased region" description="Polar residues" evidence="1">
    <location>
        <begin position="386"/>
        <end position="395"/>
    </location>
</feature>
<keyword evidence="2" id="KW-0732">Signal</keyword>
<dbReference type="Gene3D" id="3.20.20.80">
    <property type="entry name" value="Glycosidases"/>
    <property type="match status" value="1"/>
</dbReference>
<feature type="domain" description="Glycoside hydrolase family 2 catalytic" evidence="3">
    <location>
        <begin position="83"/>
        <end position="195"/>
    </location>
</feature>
<evidence type="ECO:0000256" key="2">
    <source>
        <dbReference type="SAM" id="SignalP"/>
    </source>
</evidence>
<evidence type="ECO:0000313" key="4">
    <source>
        <dbReference type="EMBL" id="CAA9285281.1"/>
    </source>
</evidence>
<dbReference type="Gene3D" id="2.60.40.10">
    <property type="entry name" value="Immunoglobulins"/>
    <property type="match status" value="1"/>
</dbReference>
<dbReference type="Pfam" id="PF02836">
    <property type="entry name" value="Glyco_hydro_2_C"/>
    <property type="match status" value="1"/>
</dbReference>
<dbReference type="SUPFAM" id="SSF51445">
    <property type="entry name" value="(Trans)glycosidases"/>
    <property type="match status" value="1"/>
</dbReference>
<dbReference type="GO" id="GO:0004553">
    <property type="term" value="F:hydrolase activity, hydrolyzing O-glycosyl compounds"/>
    <property type="evidence" value="ECO:0007669"/>
    <property type="project" value="InterPro"/>
</dbReference>
<feature type="signal peptide" evidence="2">
    <location>
        <begin position="1"/>
        <end position="23"/>
    </location>
</feature>
<protein>
    <recommendedName>
        <fullName evidence="3">Glycoside hydrolase family 2 catalytic domain-containing protein</fullName>
    </recommendedName>
</protein>
<dbReference type="InterPro" id="IPR006103">
    <property type="entry name" value="Glyco_hydro_2_cat"/>
</dbReference>
<dbReference type="GO" id="GO:0005975">
    <property type="term" value="P:carbohydrate metabolic process"/>
    <property type="evidence" value="ECO:0007669"/>
    <property type="project" value="InterPro"/>
</dbReference>
<dbReference type="EMBL" id="CADCTJ010001129">
    <property type="protein sequence ID" value="CAA9285281.1"/>
    <property type="molecule type" value="Genomic_DNA"/>
</dbReference>
<feature type="chain" id="PRO_5026925876" description="Glycoside hydrolase family 2 catalytic domain-containing protein" evidence="2">
    <location>
        <begin position="24"/>
        <end position="431"/>
    </location>
</feature>
<dbReference type="AlphaFoldDB" id="A0A6J4JRL1"/>
<dbReference type="InterPro" id="IPR013783">
    <property type="entry name" value="Ig-like_fold"/>
</dbReference>
<name>A0A6J4JRL1_9BACT</name>
<accession>A0A6J4JRL1</accession>
<proteinExistence type="predicted"/>
<dbReference type="InterPro" id="IPR017853">
    <property type="entry name" value="GH"/>
</dbReference>
<organism evidence="4">
    <name type="scientific">uncultured Adhaeribacter sp</name>
    <dbReference type="NCBI Taxonomy" id="448109"/>
    <lineage>
        <taxon>Bacteria</taxon>
        <taxon>Pseudomonadati</taxon>
        <taxon>Bacteroidota</taxon>
        <taxon>Cytophagia</taxon>
        <taxon>Cytophagales</taxon>
        <taxon>Hymenobacteraceae</taxon>
        <taxon>Adhaeribacter</taxon>
        <taxon>environmental samples</taxon>
    </lineage>
</organism>
<feature type="region of interest" description="Disordered" evidence="1">
    <location>
        <begin position="370"/>
        <end position="395"/>
    </location>
</feature>